<keyword evidence="1" id="KW-0472">Membrane</keyword>
<reference evidence="2" key="1">
    <citation type="journal article" date="2013" name="PLoS ONE">
        <title>Diversity in the major polysaccharide antigen of Acinetobacter baumannii assessed by DNA sequencing, and development of a molecular serotyping scheme.</title>
        <authorList>
            <person name="Hu D."/>
            <person name="Liu B."/>
            <person name="Dijkshoorn L."/>
            <person name="Wang L."/>
            <person name="Reeves P.R."/>
        </authorList>
    </citation>
    <scope>NUCLEOTIDE SEQUENCE</scope>
    <source>
        <strain evidence="2">LUH5547</strain>
    </source>
</reference>
<evidence type="ECO:0000313" key="2">
    <source>
        <dbReference type="EMBL" id="AHB32832.1"/>
    </source>
</evidence>
<organism evidence="2">
    <name type="scientific">Acinetobacter baumannii</name>
    <dbReference type="NCBI Taxonomy" id="470"/>
    <lineage>
        <taxon>Bacteria</taxon>
        <taxon>Pseudomonadati</taxon>
        <taxon>Pseudomonadota</taxon>
        <taxon>Gammaproteobacteria</taxon>
        <taxon>Moraxellales</taxon>
        <taxon>Moraxellaceae</taxon>
        <taxon>Acinetobacter</taxon>
        <taxon>Acinetobacter calcoaceticus/baumannii complex</taxon>
    </lineage>
</organism>
<dbReference type="Pfam" id="PF14897">
    <property type="entry name" value="EpsG"/>
    <property type="match status" value="1"/>
</dbReference>
<feature type="transmembrane region" description="Helical" evidence="1">
    <location>
        <begin position="70"/>
        <end position="92"/>
    </location>
</feature>
<keyword evidence="1" id="KW-0812">Transmembrane</keyword>
<feature type="transmembrane region" description="Helical" evidence="1">
    <location>
        <begin position="98"/>
        <end position="116"/>
    </location>
</feature>
<gene>
    <name evidence="2" type="primary">wzy</name>
</gene>
<dbReference type="AlphaFoldDB" id="V5RCQ8"/>
<protein>
    <submittedName>
        <fullName evidence="2">Wzy</fullName>
    </submittedName>
</protein>
<feature type="transmembrane region" description="Helical" evidence="1">
    <location>
        <begin position="239"/>
        <end position="259"/>
    </location>
</feature>
<sequence length="327" mass="38519">MNGLVVKKRNFFFFFITIGILYLSIVVANRDPNVDRDYYTYLDYYSYGNPKVEPVFKLASEIFHHFNNGFIWLLGFFAFFGLLLKIRAFYVISYKKSFVTFFYMIFLYLVVFFPIWEMTQIRMGLAISLLVYAFIIVDKLWIKTLFCLMALLCHYGTSIVIALYFIIYFFSNRKWLLFSLSGLVIYIFSQLISRSNYEVYNIDTYVEVFNPYSFKNFYIFLSSIVVIVVCYFDGKSDSVNVKIAFISLMLLVLYFIIGATYPSMAIRYADISLFFCFLSLGSVYGSFYATVYKMVSFLVLIPYFFNIYFLSSPAIVNINFIRVLFNV</sequence>
<feature type="transmembrane region" description="Helical" evidence="1">
    <location>
        <begin position="212"/>
        <end position="232"/>
    </location>
</feature>
<keyword evidence="1" id="KW-1133">Transmembrane helix</keyword>
<feature type="transmembrane region" description="Helical" evidence="1">
    <location>
        <begin position="303"/>
        <end position="325"/>
    </location>
</feature>
<feature type="transmembrane region" description="Helical" evidence="1">
    <location>
        <begin position="123"/>
        <end position="142"/>
    </location>
</feature>
<name>V5RCQ8_ACIBA</name>
<feature type="transmembrane region" description="Helical" evidence="1">
    <location>
        <begin position="271"/>
        <end position="291"/>
    </location>
</feature>
<feature type="transmembrane region" description="Helical" evidence="1">
    <location>
        <begin position="148"/>
        <end position="170"/>
    </location>
</feature>
<proteinExistence type="predicted"/>
<dbReference type="InterPro" id="IPR049458">
    <property type="entry name" value="EpsG-like"/>
</dbReference>
<feature type="transmembrane region" description="Helical" evidence="1">
    <location>
        <begin position="12"/>
        <end position="29"/>
    </location>
</feature>
<feature type="transmembrane region" description="Helical" evidence="1">
    <location>
        <begin position="175"/>
        <end position="192"/>
    </location>
</feature>
<reference evidence="2" key="2">
    <citation type="journal article" date="2017" name="Int. J. Biol. Macromol.">
        <title>Acinetobacter baumannii K11 and K83 capsular polysaccharides have the same 6-deoxy-l-talose-containing pentasaccharide K units but different linkages between the K units.</title>
        <authorList>
            <person name="Kenyon J.J."/>
            <person name="Shashkov A.S."/>
            <person name="Senchenkova S.N."/>
            <person name="Shneider M.M."/>
            <person name="Liu B."/>
            <person name="Popova A.V."/>
            <person name="Arbatsky N.P."/>
            <person name="Miroshnikov K.A."/>
            <person name="Wang L."/>
            <person name="Knirel Y.A."/>
            <person name="Hall R.M."/>
        </authorList>
    </citation>
    <scope>NUCLEOTIDE SEQUENCE</scope>
    <source>
        <strain evidence="2">LUH5547</strain>
    </source>
</reference>
<accession>V5RCQ8</accession>
<evidence type="ECO:0000256" key="1">
    <source>
        <dbReference type="SAM" id="Phobius"/>
    </source>
</evidence>
<dbReference type="EMBL" id="KC526918">
    <property type="protein sequence ID" value="AHB32832.1"/>
    <property type="molecule type" value="Genomic_DNA"/>
</dbReference>